<evidence type="ECO:0000256" key="1">
    <source>
        <dbReference type="ARBA" id="ARBA00023015"/>
    </source>
</evidence>
<feature type="domain" description="HTH araC/xylS-type" evidence="4">
    <location>
        <begin position="152"/>
        <end position="250"/>
    </location>
</feature>
<evidence type="ECO:0000256" key="3">
    <source>
        <dbReference type="ARBA" id="ARBA00023163"/>
    </source>
</evidence>
<dbReference type="InterPro" id="IPR018060">
    <property type="entry name" value="HTH_AraC"/>
</dbReference>
<dbReference type="EMBL" id="JACOGG010000009">
    <property type="protein sequence ID" value="MBC3935753.1"/>
    <property type="molecule type" value="Genomic_DNA"/>
</dbReference>
<evidence type="ECO:0000256" key="2">
    <source>
        <dbReference type="ARBA" id="ARBA00023125"/>
    </source>
</evidence>
<protein>
    <submittedName>
        <fullName evidence="5">AraC family transcriptional regulator</fullName>
    </submittedName>
</protein>
<dbReference type="GO" id="GO:0003700">
    <property type="term" value="F:DNA-binding transcription factor activity"/>
    <property type="evidence" value="ECO:0007669"/>
    <property type="project" value="InterPro"/>
</dbReference>
<dbReference type="PANTHER" id="PTHR46796:SF13">
    <property type="entry name" value="HTH-TYPE TRANSCRIPTIONAL ACTIVATOR RHAS"/>
    <property type="match status" value="1"/>
</dbReference>
<dbReference type="Gene3D" id="1.10.10.60">
    <property type="entry name" value="Homeodomain-like"/>
    <property type="match status" value="2"/>
</dbReference>
<dbReference type="GO" id="GO:0043565">
    <property type="term" value="F:sequence-specific DNA binding"/>
    <property type="evidence" value="ECO:0007669"/>
    <property type="project" value="InterPro"/>
</dbReference>
<dbReference type="RefSeq" id="WP_186881315.1">
    <property type="nucleotide sequence ID" value="NZ_JACOGG010000009.1"/>
</dbReference>
<dbReference type="InterPro" id="IPR050204">
    <property type="entry name" value="AraC_XylS_family_regulators"/>
</dbReference>
<evidence type="ECO:0000313" key="6">
    <source>
        <dbReference type="Proteomes" id="UP000612361"/>
    </source>
</evidence>
<dbReference type="Pfam" id="PF12833">
    <property type="entry name" value="HTH_18"/>
    <property type="match status" value="1"/>
</dbReference>
<dbReference type="SUPFAM" id="SSF46689">
    <property type="entry name" value="Homeodomain-like"/>
    <property type="match status" value="2"/>
</dbReference>
<keyword evidence="3" id="KW-0804">Transcription</keyword>
<dbReference type="Pfam" id="PF08448">
    <property type="entry name" value="PAS_4"/>
    <property type="match status" value="1"/>
</dbReference>
<dbReference type="SMART" id="SM00342">
    <property type="entry name" value="HTH_ARAC"/>
    <property type="match status" value="1"/>
</dbReference>
<dbReference type="PANTHER" id="PTHR46796">
    <property type="entry name" value="HTH-TYPE TRANSCRIPTIONAL ACTIVATOR RHAS-RELATED"/>
    <property type="match status" value="1"/>
</dbReference>
<dbReference type="PROSITE" id="PS00041">
    <property type="entry name" value="HTH_ARAC_FAMILY_1"/>
    <property type="match status" value="1"/>
</dbReference>
<dbReference type="Proteomes" id="UP000612361">
    <property type="component" value="Unassembled WGS sequence"/>
</dbReference>
<dbReference type="InterPro" id="IPR009057">
    <property type="entry name" value="Homeodomain-like_sf"/>
</dbReference>
<dbReference type="InterPro" id="IPR035965">
    <property type="entry name" value="PAS-like_dom_sf"/>
</dbReference>
<keyword evidence="6" id="KW-1185">Reference proteome</keyword>
<dbReference type="PROSITE" id="PS01124">
    <property type="entry name" value="HTH_ARAC_FAMILY_2"/>
    <property type="match status" value="1"/>
</dbReference>
<keyword evidence="2" id="KW-0238">DNA-binding</keyword>
<organism evidence="5 6">
    <name type="scientific">Undibacterium rugosum</name>
    <dbReference type="NCBI Taxonomy" id="2762291"/>
    <lineage>
        <taxon>Bacteria</taxon>
        <taxon>Pseudomonadati</taxon>
        <taxon>Pseudomonadota</taxon>
        <taxon>Betaproteobacteria</taxon>
        <taxon>Burkholderiales</taxon>
        <taxon>Oxalobacteraceae</taxon>
        <taxon>Undibacterium</taxon>
    </lineage>
</organism>
<reference evidence="5" key="1">
    <citation type="submission" date="2020-08" db="EMBL/GenBank/DDBJ databases">
        <title>Novel species isolated from subtropical streams in China.</title>
        <authorList>
            <person name="Lu H."/>
        </authorList>
    </citation>
    <scope>NUCLEOTIDE SEQUENCE</scope>
    <source>
        <strain evidence="5">CY7W</strain>
    </source>
</reference>
<evidence type="ECO:0000259" key="4">
    <source>
        <dbReference type="PROSITE" id="PS01124"/>
    </source>
</evidence>
<accession>A0A923I0W6</accession>
<dbReference type="InterPro" id="IPR020449">
    <property type="entry name" value="Tscrpt_reg_AraC-type_HTH"/>
</dbReference>
<dbReference type="AlphaFoldDB" id="A0A923I0W6"/>
<sequence length="258" mass="28536">MEEGRQCLVGNQRTWLAQHVADVFFAESLFDSMSDIVFFVKDTAGRYIVVNQTLVRRCGLREKSALLGRSAADVFPSSLAVSYATQDAMVLKGAKELRDQLELHLYPNRSPGWCLTQKKPLRDQAGAILGLCGVSRDLAAPDQRHPVYAKVAAAVSYLHQHYAQTVSMAELVELTGLSVAQLERNFHKIFSLTPRQMMVKIRLDAASAMLSTSDCSITEVALACGYQDHSAFSRVFRATVGMTPSDYRVVMRDSQPAT</sequence>
<proteinExistence type="predicted"/>
<comment type="caution">
    <text evidence="5">The sequence shown here is derived from an EMBL/GenBank/DDBJ whole genome shotgun (WGS) entry which is preliminary data.</text>
</comment>
<keyword evidence="1" id="KW-0805">Transcription regulation</keyword>
<dbReference type="InterPro" id="IPR013656">
    <property type="entry name" value="PAS_4"/>
</dbReference>
<dbReference type="PRINTS" id="PR00032">
    <property type="entry name" value="HTHARAC"/>
</dbReference>
<dbReference type="Gene3D" id="3.30.450.20">
    <property type="entry name" value="PAS domain"/>
    <property type="match status" value="1"/>
</dbReference>
<evidence type="ECO:0000313" key="5">
    <source>
        <dbReference type="EMBL" id="MBC3935753.1"/>
    </source>
</evidence>
<gene>
    <name evidence="5" type="ORF">H8K47_10315</name>
</gene>
<dbReference type="SUPFAM" id="SSF55785">
    <property type="entry name" value="PYP-like sensor domain (PAS domain)"/>
    <property type="match status" value="1"/>
</dbReference>
<name>A0A923I0W6_9BURK</name>
<dbReference type="InterPro" id="IPR018062">
    <property type="entry name" value="HTH_AraC-typ_CS"/>
</dbReference>